<keyword evidence="1" id="KW-0472">Membrane</keyword>
<name>A0ABR4JSC5_9EURO</name>
<proteinExistence type="predicted"/>
<dbReference type="Proteomes" id="UP001610446">
    <property type="component" value="Unassembled WGS sequence"/>
</dbReference>
<keyword evidence="3" id="KW-1185">Reference proteome</keyword>
<feature type="transmembrane region" description="Helical" evidence="1">
    <location>
        <begin position="12"/>
        <end position="34"/>
    </location>
</feature>
<evidence type="ECO:0000313" key="3">
    <source>
        <dbReference type="Proteomes" id="UP001610446"/>
    </source>
</evidence>
<dbReference type="EMBL" id="JBFXLU010000094">
    <property type="protein sequence ID" value="KAL2842940.1"/>
    <property type="molecule type" value="Genomic_DNA"/>
</dbReference>
<gene>
    <name evidence="2" type="ORF">BJY01DRAFT_216111</name>
</gene>
<organism evidence="2 3">
    <name type="scientific">Aspergillus pseudoustus</name>
    <dbReference type="NCBI Taxonomy" id="1810923"/>
    <lineage>
        <taxon>Eukaryota</taxon>
        <taxon>Fungi</taxon>
        <taxon>Dikarya</taxon>
        <taxon>Ascomycota</taxon>
        <taxon>Pezizomycotina</taxon>
        <taxon>Eurotiomycetes</taxon>
        <taxon>Eurotiomycetidae</taxon>
        <taxon>Eurotiales</taxon>
        <taxon>Aspergillaceae</taxon>
        <taxon>Aspergillus</taxon>
        <taxon>Aspergillus subgen. Nidulantes</taxon>
    </lineage>
</organism>
<keyword evidence="1" id="KW-0812">Transmembrane</keyword>
<sequence>MVGWSPRVGTQQYWLMLLVPYRSLLIGTYIWPLLRLSTALEYLLVLQGSDRRSCNLRSS</sequence>
<protein>
    <submittedName>
        <fullName evidence="2">Uncharacterized protein</fullName>
    </submittedName>
</protein>
<reference evidence="2 3" key="1">
    <citation type="submission" date="2024-07" db="EMBL/GenBank/DDBJ databases">
        <title>Section-level genome sequencing and comparative genomics of Aspergillus sections Usti and Cavernicolus.</title>
        <authorList>
            <consortium name="Lawrence Berkeley National Laboratory"/>
            <person name="Nybo J.L."/>
            <person name="Vesth T.C."/>
            <person name="Theobald S."/>
            <person name="Frisvad J.C."/>
            <person name="Larsen T.O."/>
            <person name="Kjaerboelling I."/>
            <person name="Rothschild-Mancinelli K."/>
            <person name="Lyhne E.K."/>
            <person name="Kogle M.E."/>
            <person name="Barry K."/>
            <person name="Clum A."/>
            <person name="Na H."/>
            <person name="Ledsgaard L."/>
            <person name="Lin J."/>
            <person name="Lipzen A."/>
            <person name="Kuo A."/>
            <person name="Riley R."/>
            <person name="Mondo S."/>
            <person name="Labutti K."/>
            <person name="Haridas S."/>
            <person name="Pangalinan J."/>
            <person name="Salamov A.A."/>
            <person name="Simmons B.A."/>
            <person name="Magnuson J.K."/>
            <person name="Chen J."/>
            <person name="Drula E."/>
            <person name="Henrissat B."/>
            <person name="Wiebenga A."/>
            <person name="Lubbers R.J."/>
            <person name="Gomes A.C."/>
            <person name="Makela M.R."/>
            <person name="Stajich J."/>
            <person name="Grigoriev I.V."/>
            <person name="Mortensen U.H."/>
            <person name="De Vries R.P."/>
            <person name="Baker S.E."/>
            <person name="Andersen M.R."/>
        </authorList>
    </citation>
    <scope>NUCLEOTIDE SEQUENCE [LARGE SCALE GENOMIC DNA]</scope>
    <source>
        <strain evidence="2 3">CBS 123904</strain>
    </source>
</reference>
<keyword evidence="1" id="KW-1133">Transmembrane helix</keyword>
<evidence type="ECO:0000256" key="1">
    <source>
        <dbReference type="SAM" id="Phobius"/>
    </source>
</evidence>
<accession>A0ABR4JSC5</accession>
<comment type="caution">
    <text evidence="2">The sequence shown here is derived from an EMBL/GenBank/DDBJ whole genome shotgun (WGS) entry which is preliminary data.</text>
</comment>
<evidence type="ECO:0000313" key="2">
    <source>
        <dbReference type="EMBL" id="KAL2842940.1"/>
    </source>
</evidence>